<sequence length="102" mass="11984">MGLEVFDHYECDGQIELSATQEENMGTDRRVAKRFYELYKACRKTEEEKRNKWMEIAEMWKESGYIDGALGDRVEAAQKEYTEAQEETNMFARLALDCIPED</sequence>
<comment type="caution">
    <text evidence="1">The sequence shown here is derived from an EMBL/GenBank/DDBJ whole genome shotgun (WGS) entry which is preliminary data.</text>
</comment>
<reference evidence="1" key="1">
    <citation type="journal article" date="2021" name="Gut Microbes">
        <title>A synthetic consortium of 100 gut commensals modulates the composition and function in a colon model of the microbiome of elderly subjects.</title>
        <authorList>
            <person name="Perez M."/>
            <person name="Ntemiri A."/>
            <person name="Tan H."/>
            <person name="Harris H.M.B."/>
            <person name="Roager H.M."/>
            <person name="Ribiere C."/>
            <person name="O'Toole P.W."/>
        </authorList>
    </citation>
    <scope>NUCLEOTIDE SEQUENCE</scope>
    <source>
        <strain evidence="1">MCC335</strain>
    </source>
</reference>
<evidence type="ECO:0000313" key="1">
    <source>
        <dbReference type="EMBL" id="MBT9809565.1"/>
    </source>
</evidence>
<dbReference type="AlphaFoldDB" id="A0AA41FDJ3"/>
<accession>A0AA41FDJ3</accession>
<protein>
    <submittedName>
        <fullName evidence="1">Uncharacterized protein</fullName>
    </submittedName>
</protein>
<dbReference type="EMBL" id="WQPS01000007">
    <property type="protein sequence ID" value="MBT9809565.1"/>
    <property type="molecule type" value="Genomic_DNA"/>
</dbReference>
<gene>
    <name evidence="1" type="ORF">GPL26_07890</name>
</gene>
<dbReference type="Proteomes" id="UP000708338">
    <property type="component" value="Unassembled WGS sequence"/>
</dbReference>
<organism evidence="1 2">
    <name type="scientific">Enterocloster citroniae</name>
    <dbReference type="NCBI Taxonomy" id="358743"/>
    <lineage>
        <taxon>Bacteria</taxon>
        <taxon>Bacillati</taxon>
        <taxon>Bacillota</taxon>
        <taxon>Clostridia</taxon>
        <taxon>Lachnospirales</taxon>
        <taxon>Lachnospiraceae</taxon>
        <taxon>Enterocloster</taxon>
    </lineage>
</organism>
<proteinExistence type="predicted"/>
<name>A0AA41FDJ3_9FIRM</name>
<evidence type="ECO:0000313" key="2">
    <source>
        <dbReference type="Proteomes" id="UP000708338"/>
    </source>
</evidence>
<dbReference type="RefSeq" id="WP_045091571.1">
    <property type="nucleotide sequence ID" value="NZ_CAJMFN010000022.1"/>
</dbReference>